<feature type="transmembrane region" description="Helical" evidence="1">
    <location>
        <begin position="48"/>
        <end position="76"/>
    </location>
</feature>
<name>A0A2U3B530_9VIBR</name>
<proteinExistence type="predicted"/>
<keyword evidence="1" id="KW-0812">Transmembrane</keyword>
<keyword evidence="3" id="KW-1185">Reference proteome</keyword>
<evidence type="ECO:0000256" key="1">
    <source>
        <dbReference type="SAM" id="Phobius"/>
    </source>
</evidence>
<accession>A0A2U3B530</accession>
<evidence type="ECO:0000313" key="2">
    <source>
        <dbReference type="EMBL" id="PWI31913.1"/>
    </source>
</evidence>
<keyword evidence="1" id="KW-0472">Membrane</keyword>
<reference evidence="2 3" key="1">
    <citation type="submission" date="2018-05" db="EMBL/GenBank/DDBJ databases">
        <title>Vibrio limimaris sp. nov., isolated from marine sediment.</title>
        <authorList>
            <person name="Li C.-M."/>
        </authorList>
    </citation>
    <scope>NUCLEOTIDE SEQUENCE [LARGE SCALE GENOMIC DNA]</scope>
    <source>
        <strain evidence="2 3">E4404</strain>
    </source>
</reference>
<dbReference type="AlphaFoldDB" id="A0A2U3B530"/>
<evidence type="ECO:0000313" key="3">
    <source>
        <dbReference type="Proteomes" id="UP000245362"/>
    </source>
</evidence>
<keyword evidence="1" id="KW-1133">Transmembrane helix</keyword>
<dbReference type="Proteomes" id="UP000245362">
    <property type="component" value="Unassembled WGS sequence"/>
</dbReference>
<sequence length="83" mass="9867">MSMNFFRFLLFVVCLSWLLKISKTFIEWEASLFTNYHVFDVINLFPGSLAGFVAWGMLLIPYFFIVFVVFIFINLLSKLYKTF</sequence>
<gene>
    <name evidence="2" type="ORF">DI392_17940</name>
</gene>
<comment type="caution">
    <text evidence="2">The sequence shown here is derived from an EMBL/GenBank/DDBJ whole genome shotgun (WGS) entry which is preliminary data.</text>
</comment>
<dbReference type="EMBL" id="QFWT01000013">
    <property type="protein sequence ID" value="PWI31913.1"/>
    <property type="molecule type" value="Genomic_DNA"/>
</dbReference>
<organism evidence="2 3">
    <name type="scientific">Vibrio albus</name>
    <dbReference type="NCBI Taxonomy" id="2200953"/>
    <lineage>
        <taxon>Bacteria</taxon>
        <taxon>Pseudomonadati</taxon>
        <taxon>Pseudomonadota</taxon>
        <taxon>Gammaproteobacteria</taxon>
        <taxon>Vibrionales</taxon>
        <taxon>Vibrionaceae</taxon>
        <taxon>Vibrio</taxon>
    </lineage>
</organism>
<protein>
    <submittedName>
        <fullName evidence="2">Uncharacterized protein</fullName>
    </submittedName>
</protein>